<dbReference type="InterPro" id="IPR050832">
    <property type="entry name" value="Bact_Acetyltransf"/>
</dbReference>
<dbReference type="RefSeq" id="WP_188355134.1">
    <property type="nucleotide sequence ID" value="NZ_BMDH01000002.1"/>
</dbReference>
<feature type="domain" description="N-acetyltransferase" evidence="3">
    <location>
        <begin position="1"/>
        <end position="170"/>
    </location>
</feature>
<dbReference type="PANTHER" id="PTHR43877">
    <property type="entry name" value="AMINOALKYLPHOSPHONATE N-ACETYLTRANSFERASE-RELATED-RELATED"/>
    <property type="match status" value="1"/>
</dbReference>
<evidence type="ECO:0000256" key="2">
    <source>
        <dbReference type="ARBA" id="ARBA00023315"/>
    </source>
</evidence>
<comment type="caution">
    <text evidence="4">The sequence shown here is derived from an EMBL/GenBank/DDBJ whole genome shotgun (WGS) entry which is preliminary data.</text>
</comment>
<keyword evidence="2" id="KW-0012">Acyltransferase</keyword>
<keyword evidence="1" id="KW-0808">Transferase</keyword>
<dbReference type="CDD" id="cd04301">
    <property type="entry name" value="NAT_SF"/>
    <property type="match status" value="1"/>
</dbReference>
<dbReference type="PROSITE" id="PS51186">
    <property type="entry name" value="GNAT"/>
    <property type="match status" value="1"/>
</dbReference>
<dbReference type="Pfam" id="PF00583">
    <property type="entry name" value="Acetyltransf_1"/>
    <property type="match status" value="1"/>
</dbReference>
<dbReference type="SUPFAM" id="SSF55729">
    <property type="entry name" value="Acyl-CoA N-acyltransferases (Nat)"/>
    <property type="match status" value="1"/>
</dbReference>
<organism evidence="4 5">
    <name type="scientific">Galliscardovia ingluviei</name>
    <dbReference type="NCBI Taxonomy" id="1769422"/>
    <lineage>
        <taxon>Bacteria</taxon>
        <taxon>Bacillati</taxon>
        <taxon>Actinomycetota</taxon>
        <taxon>Actinomycetes</taxon>
        <taxon>Bifidobacteriales</taxon>
        <taxon>Bifidobacteriaceae</taxon>
        <taxon>Galliscardovia</taxon>
    </lineage>
</organism>
<name>A0A8J3AGT6_9BIFI</name>
<proteinExistence type="predicted"/>
<sequence>MHIRPAQHSDIDELIRLLHQVEDVHYQARPDLFVQGGIKHFPHELEQLLTDPNQPIFVAVADNEDSGKTPLHQQTQGEHILGYAMCIWHHHDGSHALAQELSLHIDDLCVDQEARGLGVGTALYRHVREVASEAGARRITLNVWEGNPKAQAFYDHLGFRAFSHNLEQLL</sequence>
<dbReference type="Gene3D" id="3.40.630.30">
    <property type="match status" value="1"/>
</dbReference>
<evidence type="ECO:0000256" key="1">
    <source>
        <dbReference type="ARBA" id="ARBA00022679"/>
    </source>
</evidence>
<dbReference type="EMBL" id="BMDH01000002">
    <property type="protein sequence ID" value="GGI14187.1"/>
    <property type="molecule type" value="Genomic_DNA"/>
</dbReference>
<dbReference type="GO" id="GO:0016747">
    <property type="term" value="F:acyltransferase activity, transferring groups other than amino-acyl groups"/>
    <property type="evidence" value="ECO:0007669"/>
    <property type="project" value="InterPro"/>
</dbReference>
<reference evidence="4" key="2">
    <citation type="submission" date="2020-09" db="EMBL/GenBank/DDBJ databases">
        <authorList>
            <person name="Sun Q."/>
            <person name="Sedlacek I."/>
        </authorList>
    </citation>
    <scope>NUCLEOTIDE SEQUENCE</scope>
    <source>
        <strain evidence="4">CCM 8606</strain>
    </source>
</reference>
<reference evidence="4" key="1">
    <citation type="journal article" date="2014" name="Int. J. Syst. Evol. Microbiol.">
        <title>Complete genome sequence of Corynebacterium casei LMG S-19264T (=DSM 44701T), isolated from a smear-ripened cheese.</title>
        <authorList>
            <consortium name="US DOE Joint Genome Institute (JGI-PGF)"/>
            <person name="Walter F."/>
            <person name="Albersmeier A."/>
            <person name="Kalinowski J."/>
            <person name="Ruckert C."/>
        </authorList>
    </citation>
    <scope>NUCLEOTIDE SEQUENCE</scope>
    <source>
        <strain evidence="4">CCM 8606</strain>
    </source>
</reference>
<evidence type="ECO:0000313" key="5">
    <source>
        <dbReference type="Proteomes" id="UP000619536"/>
    </source>
</evidence>
<protein>
    <submittedName>
        <fullName evidence="4">N-acetyltransferase</fullName>
    </submittedName>
</protein>
<dbReference type="InterPro" id="IPR000182">
    <property type="entry name" value="GNAT_dom"/>
</dbReference>
<evidence type="ECO:0000313" key="4">
    <source>
        <dbReference type="EMBL" id="GGI14187.1"/>
    </source>
</evidence>
<dbReference type="InterPro" id="IPR016181">
    <property type="entry name" value="Acyl_CoA_acyltransferase"/>
</dbReference>
<dbReference type="AlphaFoldDB" id="A0A8J3AGT6"/>
<evidence type="ECO:0000259" key="3">
    <source>
        <dbReference type="PROSITE" id="PS51186"/>
    </source>
</evidence>
<accession>A0A8J3AGT6</accession>
<dbReference type="Proteomes" id="UP000619536">
    <property type="component" value="Unassembled WGS sequence"/>
</dbReference>
<gene>
    <name evidence="4" type="ORF">GCM10007377_09680</name>
</gene>
<keyword evidence="5" id="KW-1185">Reference proteome</keyword>